<evidence type="ECO:0000313" key="2">
    <source>
        <dbReference type="EMBL" id="ACG38205.1"/>
    </source>
</evidence>
<accession>B6TM72</accession>
<dbReference type="AlphaFoldDB" id="B6TM72"/>
<evidence type="ECO:0008006" key="3">
    <source>
        <dbReference type="Google" id="ProtNLM"/>
    </source>
</evidence>
<keyword evidence="1" id="KW-0732">Signal</keyword>
<reference evidence="2" key="1">
    <citation type="journal article" date="2009" name="Plant Mol. Biol.">
        <title>Insights into corn genes derived from large-scale cDNA sequencing.</title>
        <authorList>
            <person name="Alexandrov N.N."/>
            <person name="Brover V.V."/>
            <person name="Freidin S."/>
            <person name="Troukhan M.E."/>
            <person name="Tatarinova T.V."/>
            <person name="Zhang H."/>
            <person name="Swaller T.J."/>
            <person name="Lu Y.P."/>
            <person name="Bouck J."/>
            <person name="Flavell R.B."/>
            <person name="Feldmann K.A."/>
        </authorList>
    </citation>
    <scope>NUCLEOTIDE SEQUENCE</scope>
</reference>
<proteinExistence type="evidence at transcript level"/>
<name>B6TM72_MAIZE</name>
<protein>
    <recommendedName>
        <fullName evidence="3">Secreted protein</fullName>
    </recommendedName>
</protein>
<organism evidence="2">
    <name type="scientific">Zea mays</name>
    <name type="common">Maize</name>
    <dbReference type="NCBI Taxonomy" id="4577"/>
    <lineage>
        <taxon>Eukaryota</taxon>
        <taxon>Viridiplantae</taxon>
        <taxon>Streptophyta</taxon>
        <taxon>Embryophyta</taxon>
        <taxon>Tracheophyta</taxon>
        <taxon>Spermatophyta</taxon>
        <taxon>Magnoliopsida</taxon>
        <taxon>Liliopsida</taxon>
        <taxon>Poales</taxon>
        <taxon>Poaceae</taxon>
        <taxon>PACMAD clade</taxon>
        <taxon>Panicoideae</taxon>
        <taxon>Andropogonodae</taxon>
        <taxon>Andropogoneae</taxon>
        <taxon>Tripsacinae</taxon>
        <taxon>Zea</taxon>
    </lineage>
</organism>
<feature type="chain" id="PRO_5002850256" description="Secreted protein" evidence="1">
    <location>
        <begin position="21"/>
        <end position="71"/>
    </location>
</feature>
<dbReference type="EMBL" id="EU966087">
    <property type="protein sequence ID" value="ACG38205.1"/>
    <property type="molecule type" value="mRNA"/>
</dbReference>
<evidence type="ECO:0000256" key="1">
    <source>
        <dbReference type="SAM" id="SignalP"/>
    </source>
</evidence>
<feature type="signal peptide" evidence="1">
    <location>
        <begin position="1"/>
        <end position="20"/>
    </location>
</feature>
<sequence length="71" mass="8204">MRLKTLSICLVKVAFGAIYAQVKNKASRRISRSSRTSMSSRIRLVTSPSQLPVVGYLRWPRFDSVYFDYIM</sequence>